<dbReference type="RefSeq" id="WP_283484699.1">
    <property type="nucleotide sequence ID" value="NZ_CP125947.1"/>
</dbReference>
<organism evidence="2 3">
    <name type="scientific">Comamonas resistens</name>
    <dbReference type="NCBI Taxonomy" id="3046670"/>
    <lineage>
        <taxon>Bacteria</taxon>
        <taxon>Pseudomonadati</taxon>
        <taxon>Pseudomonadota</taxon>
        <taxon>Betaproteobacteria</taxon>
        <taxon>Burkholderiales</taxon>
        <taxon>Comamonadaceae</taxon>
        <taxon>Comamonas</taxon>
    </lineage>
</organism>
<evidence type="ECO:0000313" key="2">
    <source>
        <dbReference type="EMBL" id="WHS63542.1"/>
    </source>
</evidence>
<dbReference type="EMBL" id="CP125947">
    <property type="protein sequence ID" value="WHS63542.1"/>
    <property type="molecule type" value="Genomic_DNA"/>
</dbReference>
<evidence type="ECO:0008006" key="4">
    <source>
        <dbReference type="Google" id="ProtNLM"/>
    </source>
</evidence>
<reference evidence="2 3" key="1">
    <citation type="submission" date="2023-05" db="EMBL/GenBank/DDBJ databases">
        <authorList>
            <person name="Yin Y."/>
            <person name="Lu Z."/>
        </authorList>
    </citation>
    <scope>NUCLEOTIDE SEQUENCE [LARGE SCALE GENOMIC DNA]</scope>
    <source>
        <strain evidence="2 3">ZM22</strain>
    </source>
</reference>
<sequence>MTAANAIDVQQFINQHKFSRTQIVTLLLCFLIVAVDGFDTASIGFIAPAIGKQWALDPAHMAPVPAAVASVCVLFMQKRKD</sequence>
<evidence type="ECO:0000256" key="1">
    <source>
        <dbReference type="SAM" id="Phobius"/>
    </source>
</evidence>
<protein>
    <recommendedName>
        <fullName evidence="4">Aromatic acid/H+ symport family MFS transporter</fullName>
    </recommendedName>
</protein>
<dbReference type="InterPro" id="IPR036259">
    <property type="entry name" value="MFS_trans_sf"/>
</dbReference>
<evidence type="ECO:0000313" key="3">
    <source>
        <dbReference type="Proteomes" id="UP001240697"/>
    </source>
</evidence>
<accession>A0ABY8SKB5</accession>
<gene>
    <name evidence="2" type="ORF">QMY55_13395</name>
</gene>
<proteinExistence type="predicted"/>
<keyword evidence="3" id="KW-1185">Reference proteome</keyword>
<keyword evidence="1" id="KW-1133">Transmembrane helix</keyword>
<dbReference type="SUPFAM" id="SSF103473">
    <property type="entry name" value="MFS general substrate transporter"/>
    <property type="match status" value="1"/>
</dbReference>
<feature type="transmembrane region" description="Helical" evidence="1">
    <location>
        <begin position="23"/>
        <end position="47"/>
    </location>
</feature>
<keyword evidence="1" id="KW-0812">Transmembrane</keyword>
<keyword evidence="1" id="KW-0472">Membrane</keyword>
<feature type="transmembrane region" description="Helical" evidence="1">
    <location>
        <begin position="59"/>
        <end position="76"/>
    </location>
</feature>
<dbReference type="Proteomes" id="UP001240697">
    <property type="component" value="Chromosome"/>
</dbReference>
<name>A0ABY8SKB5_9BURK</name>